<keyword evidence="4" id="KW-0472">Membrane</keyword>
<keyword evidence="4" id="KW-1133">Transmembrane helix</keyword>
<sequence>MDNHKYLNKRRWLREFLLSCLILLIIFYVVSRLDLSEKLYAFSRAYEAIDLDEMLFSLGLFLPIYIVIFAVRRFGELTILVRESSTDGLTGLINHRRIQALLAQEISRAQRFQRPLSVILFDIDNFKQVNDSHGHPVGDAVLRQVASLMSAAVREVDFLARTGGEEFMLIATETDGALAQEVAERLRQIFCEADFGIGRPVTASFGVSQLRSKETASALLQRADERLYWSKREGRNRVSGLAARFAGSDNS</sequence>
<dbReference type="InterPro" id="IPR000160">
    <property type="entry name" value="GGDEF_dom"/>
</dbReference>
<keyword evidence="7" id="KW-1185">Reference proteome</keyword>
<dbReference type="STRING" id="1821621.A8C75_07615"/>
<dbReference type="PROSITE" id="PS50887">
    <property type="entry name" value="GGDEF"/>
    <property type="match status" value="1"/>
</dbReference>
<proteinExistence type="predicted"/>
<dbReference type="Proteomes" id="UP000078070">
    <property type="component" value="Chromosome"/>
</dbReference>
<dbReference type="Pfam" id="PF00990">
    <property type="entry name" value="GGDEF"/>
    <property type="match status" value="1"/>
</dbReference>
<dbReference type="GO" id="GO:0005886">
    <property type="term" value="C:plasma membrane"/>
    <property type="evidence" value="ECO:0007669"/>
    <property type="project" value="TreeGrafter"/>
</dbReference>
<gene>
    <name evidence="6" type="ORF">A8C75_07615</name>
</gene>
<dbReference type="SMART" id="SM00267">
    <property type="entry name" value="GGDEF"/>
    <property type="match status" value="1"/>
</dbReference>
<dbReference type="CDD" id="cd01949">
    <property type="entry name" value="GGDEF"/>
    <property type="match status" value="1"/>
</dbReference>
<dbReference type="AlphaFoldDB" id="A0A1A9EXH8"/>
<dbReference type="GO" id="GO:0052621">
    <property type="term" value="F:diguanylate cyclase activity"/>
    <property type="evidence" value="ECO:0007669"/>
    <property type="project" value="UniProtKB-EC"/>
</dbReference>
<dbReference type="FunFam" id="3.30.70.270:FF:000001">
    <property type="entry name" value="Diguanylate cyclase domain protein"/>
    <property type="match status" value="1"/>
</dbReference>
<evidence type="ECO:0000256" key="2">
    <source>
        <dbReference type="ARBA" id="ARBA00012528"/>
    </source>
</evidence>
<reference evidence="7" key="1">
    <citation type="submission" date="2016-05" db="EMBL/GenBank/DDBJ databases">
        <authorList>
            <person name="Baek K."/>
            <person name="Yang S.-J."/>
        </authorList>
    </citation>
    <scope>NUCLEOTIDE SEQUENCE [LARGE SCALE GENOMIC DNA]</scope>
    <source>
        <strain evidence="7">ST58-10</strain>
    </source>
</reference>
<dbReference type="OrthoDB" id="5296913at2"/>
<dbReference type="SUPFAM" id="SSF55073">
    <property type="entry name" value="Nucleotide cyclase"/>
    <property type="match status" value="1"/>
</dbReference>
<protein>
    <recommendedName>
        <fullName evidence="2">diguanylate cyclase</fullName>
        <ecNumber evidence="2">2.7.7.65</ecNumber>
    </recommendedName>
</protein>
<feature type="domain" description="GGDEF" evidence="5">
    <location>
        <begin position="114"/>
        <end position="243"/>
    </location>
</feature>
<dbReference type="KEGG" id="mars:A8C75_07615"/>
<dbReference type="GO" id="GO:0043709">
    <property type="term" value="P:cell adhesion involved in single-species biofilm formation"/>
    <property type="evidence" value="ECO:0007669"/>
    <property type="project" value="TreeGrafter"/>
</dbReference>
<keyword evidence="4" id="KW-0812">Transmembrane</keyword>
<feature type="transmembrane region" description="Helical" evidence="4">
    <location>
        <begin position="12"/>
        <end position="30"/>
    </location>
</feature>
<organism evidence="6 7">
    <name type="scientific">Marinobacterium aestuarii</name>
    <dbReference type="NCBI Taxonomy" id="1821621"/>
    <lineage>
        <taxon>Bacteria</taxon>
        <taxon>Pseudomonadati</taxon>
        <taxon>Pseudomonadota</taxon>
        <taxon>Gammaproteobacteria</taxon>
        <taxon>Oceanospirillales</taxon>
        <taxon>Oceanospirillaceae</taxon>
        <taxon>Marinobacterium</taxon>
    </lineage>
</organism>
<dbReference type="GO" id="GO:1902201">
    <property type="term" value="P:negative regulation of bacterial-type flagellum-dependent cell motility"/>
    <property type="evidence" value="ECO:0007669"/>
    <property type="project" value="TreeGrafter"/>
</dbReference>
<feature type="transmembrane region" description="Helical" evidence="4">
    <location>
        <begin position="54"/>
        <end position="72"/>
    </location>
</feature>
<dbReference type="NCBIfam" id="TIGR00254">
    <property type="entry name" value="GGDEF"/>
    <property type="match status" value="1"/>
</dbReference>
<dbReference type="InterPro" id="IPR050469">
    <property type="entry name" value="Diguanylate_Cyclase"/>
</dbReference>
<reference evidence="6 7" key="2">
    <citation type="journal article" date="2018" name="Int. J. Syst. Evol. Microbiol.">
        <title>Marinobacterium aestuarii sp. nov., a benzene-degrading marine bacterium isolated from estuary sediment.</title>
        <authorList>
            <person name="Bae S.S."/>
            <person name="Jung J."/>
            <person name="Chung D."/>
            <person name="Baek K."/>
        </authorList>
    </citation>
    <scope>NUCLEOTIDE SEQUENCE [LARGE SCALE GENOMIC DNA]</scope>
    <source>
        <strain evidence="6 7">ST58-10</strain>
    </source>
</reference>
<accession>A0A1A9EXH8</accession>
<comment type="cofactor">
    <cofactor evidence="1">
        <name>Mg(2+)</name>
        <dbReference type="ChEBI" id="CHEBI:18420"/>
    </cofactor>
</comment>
<evidence type="ECO:0000256" key="1">
    <source>
        <dbReference type="ARBA" id="ARBA00001946"/>
    </source>
</evidence>
<comment type="catalytic activity">
    <reaction evidence="3">
        <text>2 GTP = 3',3'-c-di-GMP + 2 diphosphate</text>
        <dbReference type="Rhea" id="RHEA:24898"/>
        <dbReference type="ChEBI" id="CHEBI:33019"/>
        <dbReference type="ChEBI" id="CHEBI:37565"/>
        <dbReference type="ChEBI" id="CHEBI:58805"/>
        <dbReference type="EC" id="2.7.7.65"/>
    </reaction>
</comment>
<name>A0A1A9EXH8_9GAMM</name>
<dbReference type="EMBL" id="CP015839">
    <property type="protein sequence ID" value="ANG62368.1"/>
    <property type="molecule type" value="Genomic_DNA"/>
</dbReference>
<evidence type="ECO:0000259" key="5">
    <source>
        <dbReference type="PROSITE" id="PS50887"/>
    </source>
</evidence>
<dbReference type="EC" id="2.7.7.65" evidence="2"/>
<dbReference type="RefSeq" id="WP_067380252.1">
    <property type="nucleotide sequence ID" value="NZ_CP015839.1"/>
</dbReference>
<evidence type="ECO:0000256" key="3">
    <source>
        <dbReference type="ARBA" id="ARBA00034247"/>
    </source>
</evidence>
<dbReference type="Gene3D" id="3.30.70.270">
    <property type="match status" value="1"/>
</dbReference>
<dbReference type="PANTHER" id="PTHR45138">
    <property type="entry name" value="REGULATORY COMPONENTS OF SENSORY TRANSDUCTION SYSTEM"/>
    <property type="match status" value="1"/>
</dbReference>
<dbReference type="PANTHER" id="PTHR45138:SF9">
    <property type="entry name" value="DIGUANYLATE CYCLASE DGCM-RELATED"/>
    <property type="match status" value="1"/>
</dbReference>
<evidence type="ECO:0000313" key="7">
    <source>
        <dbReference type="Proteomes" id="UP000078070"/>
    </source>
</evidence>
<evidence type="ECO:0000313" key="6">
    <source>
        <dbReference type="EMBL" id="ANG62368.1"/>
    </source>
</evidence>
<evidence type="ECO:0000256" key="4">
    <source>
        <dbReference type="SAM" id="Phobius"/>
    </source>
</evidence>
<dbReference type="InterPro" id="IPR029787">
    <property type="entry name" value="Nucleotide_cyclase"/>
</dbReference>
<dbReference type="InterPro" id="IPR043128">
    <property type="entry name" value="Rev_trsase/Diguanyl_cyclase"/>
</dbReference>